<sequence length="96" mass="11061">MKIQVCAGARCTMLGSDIIYNRLSDFVEEFNNRIYKGDLDVQEIELEIEMVTCNDVCKKNKKNSPVVIVDGKIFTNAKTQVIMEYILDKAFEENFK</sequence>
<proteinExistence type="predicted"/>
<dbReference type="AlphaFoldDB" id="A0A6N2RN67"/>
<dbReference type="InterPro" id="IPR036249">
    <property type="entry name" value="Thioredoxin-like_sf"/>
</dbReference>
<evidence type="ECO:0000313" key="1">
    <source>
        <dbReference type="EMBL" id="VYS81631.1"/>
    </source>
</evidence>
<protein>
    <recommendedName>
        <fullName evidence="2">Respiratory-chain NADH dehydrogenase 24 Kd subunit</fullName>
    </recommendedName>
</protein>
<dbReference type="RefSeq" id="WP_070607851.1">
    <property type="nucleotide sequence ID" value="NZ_CACRSW010000004.1"/>
</dbReference>
<dbReference type="Gene3D" id="3.40.30.10">
    <property type="entry name" value="Glutaredoxin"/>
    <property type="match status" value="1"/>
</dbReference>
<evidence type="ECO:0008006" key="2">
    <source>
        <dbReference type="Google" id="ProtNLM"/>
    </source>
</evidence>
<dbReference type="EMBL" id="CACRSW010000004">
    <property type="protein sequence ID" value="VYS81631.1"/>
    <property type="molecule type" value="Genomic_DNA"/>
</dbReference>
<name>A0A6N2RN67_9FIRM</name>
<dbReference type="SUPFAM" id="SSF52833">
    <property type="entry name" value="Thioredoxin-like"/>
    <property type="match status" value="1"/>
</dbReference>
<organism evidence="1">
    <name type="scientific">Anaerococcus vaginalis</name>
    <dbReference type="NCBI Taxonomy" id="33037"/>
    <lineage>
        <taxon>Bacteria</taxon>
        <taxon>Bacillati</taxon>
        <taxon>Bacillota</taxon>
        <taxon>Tissierellia</taxon>
        <taxon>Tissierellales</taxon>
        <taxon>Peptoniphilaceae</taxon>
        <taxon>Anaerococcus</taxon>
    </lineage>
</organism>
<accession>A0A6N2RN67</accession>
<gene>
    <name evidence="1" type="ORF">AVLFYP127_01451</name>
</gene>
<dbReference type="CDD" id="cd02980">
    <property type="entry name" value="TRX_Fd_family"/>
    <property type="match status" value="1"/>
</dbReference>
<reference evidence="1" key="1">
    <citation type="submission" date="2019-11" db="EMBL/GenBank/DDBJ databases">
        <authorList>
            <person name="Feng L."/>
        </authorList>
    </citation>
    <scope>NUCLEOTIDE SEQUENCE</scope>
    <source>
        <strain evidence="1">AvaginalisLFYP127</strain>
    </source>
</reference>